<gene>
    <name evidence="2" type="ORF">WISP_76585</name>
</gene>
<name>A0ABQ9DAP6_9PASS</name>
<reference evidence="2" key="1">
    <citation type="submission" date="2019-10" db="EMBL/GenBank/DDBJ databases">
        <authorList>
            <person name="Soares A.E.R."/>
            <person name="Aleixo A."/>
            <person name="Schneider P."/>
            <person name="Miyaki C.Y."/>
            <person name="Schneider M.P."/>
            <person name="Mello C."/>
            <person name="Vasconcelos A.T.R."/>
        </authorList>
    </citation>
    <scope>NUCLEOTIDE SEQUENCE</scope>
    <source>
        <tissue evidence="2">Muscle</tissue>
    </source>
</reference>
<evidence type="ECO:0000313" key="2">
    <source>
        <dbReference type="EMBL" id="KAJ7415705.1"/>
    </source>
</evidence>
<protein>
    <submittedName>
        <fullName evidence="2">Integral membrane protein dgcr2 idd</fullName>
    </submittedName>
</protein>
<evidence type="ECO:0000313" key="3">
    <source>
        <dbReference type="Proteomes" id="UP001145742"/>
    </source>
</evidence>
<keyword evidence="3" id="KW-1185">Reference proteome</keyword>
<dbReference type="Proteomes" id="UP001145742">
    <property type="component" value="Unassembled WGS sequence"/>
</dbReference>
<keyword evidence="1" id="KW-0732">Signal</keyword>
<dbReference type="EMBL" id="WHWB01033922">
    <property type="protein sequence ID" value="KAJ7415705.1"/>
    <property type="molecule type" value="Genomic_DNA"/>
</dbReference>
<evidence type="ECO:0000256" key="1">
    <source>
        <dbReference type="SAM" id="SignalP"/>
    </source>
</evidence>
<comment type="caution">
    <text evidence="2">The sequence shown here is derived from an EMBL/GenBank/DDBJ whole genome shotgun (WGS) entry which is preliminary data.</text>
</comment>
<accession>A0ABQ9DAP6</accession>
<proteinExistence type="predicted"/>
<feature type="signal peptide" evidence="1">
    <location>
        <begin position="1"/>
        <end position="21"/>
    </location>
</feature>
<sequence length="137" mass="15176">MLCLMPPRTQLALLTVRALLALKPLIPRSVVLHGLAVIQMQDSALCLIEPHAVVLSPLIKAVQVSLQSLPTLEQINIPIQFTVICKYIEGTLNPHVQIINKDLKQDRLQNSALRNMARHWLPNGFSSIHLNSLGLAI</sequence>
<feature type="chain" id="PRO_5045868603" evidence="1">
    <location>
        <begin position="22"/>
        <end position="137"/>
    </location>
</feature>
<organism evidence="2 3">
    <name type="scientific">Willisornis vidua</name>
    <name type="common">Xingu scale-backed antbird</name>
    <dbReference type="NCBI Taxonomy" id="1566151"/>
    <lineage>
        <taxon>Eukaryota</taxon>
        <taxon>Metazoa</taxon>
        <taxon>Chordata</taxon>
        <taxon>Craniata</taxon>
        <taxon>Vertebrata</taxon>
        <taxon>Euteleostomi</taxon>
        <taxon>Archelosauria</taxon>
        <taxon>Archosauria</taxon>
        <taxon>Dinosauria</taxon>
        <taxon>Saurischia</taxon>
        <taxon>Theropoda</taxon>
        <taxon>Coelurosauria</taxon>
        <taxon>Aves</taxon>
        <taxon>Neognathae</taxon>
        <taxon>Neoaves</taxon>
        <taxon>Telluraves</taxon>
        <taxon>Australaves</taxon>
        <taxon>Passeriformes</taxon>
        <taxon>Thamnophilidae</taxon>
        <taxon>Willisornis</taxon>
    </lineage>
</organism>